<proteinExistence type="predicted"/>
<dbReference type="PATRIC" id="fig|927704.6.peg.3243"/>
<dbReference type="InterPro" id="IPR010982">
    <property type="entry name" value="Lambda_DNA-bd_dom_sf"/>
</dbReference>
<dbReference type="GO" id="GO:0003677">
    <property type="term" value="F:DNA binding"/>
    <property type="evidence" value="ECO:0007669"/>
    <property type="project" value="InterPro"/>
</dbReference>
<accession>I0GUZ6</accession>
<dbReference type="PROSITE" id="PS51154">
    <property type="entry name" value="MACRO"/>
    <property type="match status" value="1"/>
</dbReference>
<dbReference type="RefSeq" id="WP_014430934.1">
    <property type="nucleotide sequence ID" value="NC_017076.1"/>
</dbReference>
<dbReference type="Proteomes" id="UP000007887">
    <property type="component" value="Plasmid pSRC2"/>
</dbReference>
<dbReference type="KEGG" id="sri:SELR_pSRC200490"/>
<dbReference type="AlphaFoldDB" id="I0GUZ6"/>
<geneLocation type="plasmid" evidence="2 3">
    <name>pSRC2</name>
</geneLocation>
<dbReference type="Gene3D" id="3.40.220.10">
    <property type="entry name" value="Leucine Aminopeptidase, subunit E, domain 1"/>
    <property type="match status" value="1"/>
</dbReference>
<dbReference type="EMBL" id="AP012293">
    <property type="protein sequence ID" value="BAL84583.1"/>
    <property type="molecule type" value="Genomic_DNA"/>
</dbReference>
<dbReference type="InterPro" id="IPR002589">
    <property type="entry name" value="Macro_dom"/>
</dbReference>
<organism evidence="2 3">
    <name type="scientific">Selenomonas ruminantium subsp. lactilytica (strain NBRC 103574 / TAM6421)</name>
    <dbReference type="NCBI Taxonomy" id="927704"/>
    <lineage>
        <taxon>Bacteria</taxon>
        <taxon>Bacillati</taxon>
        <taxon>Bacillota</taxon>
        <taxon>Negativicutes</taxon>
        <taxon>Selenomonadales</taxon>
        <taxon>Selenomonadaceae</taxon>
        <taxon>Selenomonas</taxon>
    </lineage>
</organism>
<dbReference type="SUPFAM" id="SSF47413">
    <property type="entry name" value="lambda repressor-like DNA-binding domains"/>
    <property type="match status" value="1"/>
</dbReference>
<evidence type="ECO:0000313" key="3">
    <source>
        <dbReference type="Proteomes" id="UP000007887"/>
    </source>
</evidence>
<dbReference type="SUPFAM" id="SSF52949">
    <property type="entry name" value="Macro domain-like"/>
    <property type="match status" value="1"/>
</dbReference>
<keyword evidence="2" id="KW-0614">Plasmid</keyword>
<dbReference type="Pfam" id="PF01661">
    <property type="entry name" value="Macro"/>
    <property type="match status" value="1"/>
</dbReference>
<dbReference type="InterPro" id="IPR043472">
    <property type="entry name" value="Macro_dom-like"/>
</dbReference>
<evidence type="ECO:0000313" key="2">
    <source>
        <dbReference type="EMBL" id="BAL84583.1"/>
    </source>
</evidence>
<dbReference type="CDD" id="cd02908">
    <property type="entry name" value="Macro_OAADPr_deacetylase"/>
    <property type="match status" value="1"/>
</dbReference>
<dbReference type="SMART" id="SM00506">
    <property type="entry name" value="A1pp"/>
    <property type="match status" value="1"/>
</dbReference>
<name>I0GUZ6_SELRL</name>
<dbReference type="PANTHER" id="PTHR11106:SF27">
    <property type="entry name" value="MACRO DOMAIN-CONTAINING PROTEIN"/>
    <property type="match status" value="1"/>
</dbReference>
<reference evidence="2 3" key="1">
    <citation type="submission" date="2011-10" db="EMBL/GenBank/DDBJ databases">
        <title>Whole genome sequence of Selenomonas ruminantium subsp. lactilytica TAM6421.</title>
        <authorList>
            <person name="Oguchi A."/>
            <person name="Ankai A."/>
            <person name="Kaneko J."/>
            <person name="Yamada-Narita S."/>
            <person name="Fukui S."/>
            <person name="Takahashi M."/>
            <person name="Onodera T."/>
            <person name="Kojima S."/>
            <person name="Fushimi T."/>
            <person name="Abe N."/>
            <person name="Kamio Y."/>
            <person name="Yamazaki S."/>
            <person name="Fujita N."/>
        </authorList>
    </citation>
    <scope>NUCLEOTIDE SEQUENCE [LARGE SCALE GENOMIC DNA]</scope>
    <source>
        <strain evidence="3">NBRC 103574 / TAM6421</strain>
        <plasmid evidence="2 3">pSRC2</plasmid>
    </source>
</reference>
<dbReference type="HOGENOM" id="CLU_069579_0_0_9"/>
<evidence type="ECO:0000259" key="1">
    <source>
        <dbReference type="PROSITE" id="PS51154"/>
    </source>
</evidence>
<protein>
    <recommendedName>
        <fullName evidence="1">Macro domain-containing protein</fullName>
    </recommendedName>
</protein>
<gene>
    <name evidence="2" type="ordered locus">SELR_pSRC200490</name>
</gene>
<dbReference type="OrthoDB" id="6194521at2"/>
<feature type="domain" description="Macro" evidence="1">
    <location>
        <begin position="1"/>
        <end position="167"/>
    </location>
</feature>
<dbReference type="PANTHER" id="PTHR11106">
    <property type="entry name" value="GANGLIOSIDE INDUCED DIFFERENTIATION ASSOCIATED PROTEIN 2-RELATED"/>
    <property type="match status" value="1"/>
</dbReference>
<sequence>MPLEIVRNDITKMQVDAIVNTANPKPIVGGGVDRAIHKAAGAELLVARKKIGAIATGKAEVTPAYGLHAKFVIHTVGPVWQDGGHGERELLSDCYANSLKLAAENGCSSIAFPLISAGVFCCPSEIAIAVATQAIRDFLADHDMDVYLVVFDHKAFKISSSLFEDVQSFIDERYIEKRLAEEYRGDMRERRTVFEEAQEDGFFDIPQWMGKSKERSLEDLLDEIDDTFSEALLRIIDAKGKTDPEVYKRANVDRKLFSKIRNNPAYKPSKATALAFAVALELNLDETKDFIGRAGYALSRSSKSDIIVEYFIQHGEFDIITINETLFAFEQPLLGC</sequence>